<evidence type="ECO:0000313" key="3">
    <source>
        <dbReference type="EMBL" id="OIS92812.1"/>
    </source>
</evidence>
<dbReference type="RefSeq" id="WP_071632280.1">
    <property type="nucleotide sequence ID" value="NZ_MOEC01000013.1"/>
</dbReference>
<dbReference type="InterPro" id="IPR036177">
    <property type="entry name" value="Peptidase_M55_sf"/>
</dbReference>
<feature type="active site" description="Nucleophile" evidence="1">
    <location>
        <position position="115"/>
    </location>
</feature>
<dbReference type="OrthoDB" id="9785420at2"/>
<evidence type="ECO:0000256" key="2">
    <source>
        <dbReference type="PIRSR" id="PIRSR015853-2"/>
    </source>
</evidence>
<dbReference type="CDD" id="cd08663">
    <property type="entry name" value="DAP_dppA_1"/>
    <property type="match status" value="1"/>
</dbReference>
<name>A0A1J6HIU4_9HYPH</name>
<dbReference type="Gene3D" id="3.30.1360.130">
    <property type="entry name" value="Dipeptide transport protein"/>
    <property type="match status" value="1"/>
</dbReference>
<dbReference type="Pfam" id="PF04951">
    <property type="entry name" value="Peptidase_M55"/>
    <property type="match status" value="1"/>
</dbReference>
<keyword evidence="4" id="KW-1185">Reference proteome</keyword>
<dbReference type="PIRSF" id="PIRSF015853">
    <property type="entry name" value="Pep_DppA"/>
    <property type="match status" value="1"/>
</dbReference>
<dbReference type="InterPro" id="IPR007035">
    <property type="entry name" value="Peptidase_M55"/>
</dbReference>
<dbReference type="EMBL" id="MOEC01000013">
    <property type="protein sequence ID" value="OIS92812.1"/>
    <property type="molecule type" value="Genomic_DNA"/>
</dbReference>
<gene>
    <name evidence="3" type="ORF">BLA27_14050</name>
</gene>
<dbReference type="GO" id="GO:0046872">
    <property type="term" value="F:metal ion binding"/>
    <property type="evidence" value="ECO:0007669"/>
    <property type="project" value="UniProtKB-KW"/>
</dbReference>
<dbReference type="SUPFAM" id="SSF63992">
    <property type="entry name" value="Dipeptide transport protein"/>
    <property type="match status" value="1"/>
</dbReference>
<feature type="binding site" evidence="2">
    <location>
        <position position="8"/>
    </location>
    <ligand>
        <name>Zn(2+)</name>
        <dbReference type="ChEBI" id="CHEBI:29105"/>
        <label>1</label>
    </ligand>
</feature>
<accession>A0A1J6HIU4</accession>
<dbReference type="GO" id="GO:0004177">
    <property type="term" value="F:aminopeptidase activity"/>
    <property type="evidence" value="ECO:0007669"/>
    <property type="project" value="UniProtKB-KW"/>
</dbReference>
<evidence type="ECO:0000313" key="4">
    <source>
        <dbReference type="Proteomes" id="UP000182985"/>
    </source>
</evidence>
<dbReference type="AlphaFoldDB" id="A0A1J6HIU4"/>
<dbReference type="Gene3D" id="3.40.50.10780">
    <property type="entry name" value="Dipeptide transport protein"/>
    <property type="match status" value="1"/>
</dbReference>
<feature type="binding site" evidence="2">
    <location>
        <position position="10"/>
    </location>
    <ligand>
        <name>Zn(2+)</name>
        <dbReference type="ChEBI" id="CHEBI:29105"/>
        <label>1</label>
    </ligand>
</feature>
<keyword evidence="3" id="KW-0645">Protease</keyword>
<proteinExistence type="predicted"/>
<keyword evidence="2" id="KW-0862">Zinc</keyword>
<dbReference type="InterPro" id="IPR027476">
    <property type="entry name" value="DppA_N"/>
</dbReference>
<protein>
    <submittedName>
        <fullName evidence="3">Aminopeptidase</fullName>
    </submittedName>
</protein>
<evidence type="ECO:0000256" key="1">
    <source>
        <dbReference type="PIRSR" id="PIRSR015853-1"/>
    </source>
</evidence>
<keyword evidence="3" id="KW-0031">Aminopeptidase</keyword>
<organism evidence="3 4">
    <name type="scientific">Brucella cytisi</name>
    <dbReference type="NCBI Taxonomy" id="407152"/>
    <lineage>
        <taxon>Bacteria</taxon>
        <taxon>Pseudomonadati</taxon>
        <taxon>Pseudomonadota</taxon>
        <taxon>Alphaproteobacteria</taxon>
        <taxon>Hyphomicrobiales</taxon>
        <taxon>Brucellaceae</taxon>
        <taxon>Brucella/Ochrobactrum group</taxon>
        <taxon>Brucella</taxon>
    </lineage>
</organism>
<keyword evidence="2" id="KW-0479">Metal-binding</keyword>
<keyword evidence="3" id="KW-0378">Hydrolase</keyword>
<feature type="binding site" evidence="2">
    <location>
        <position position="134"/>
    </location>
    <ligand>
        <name>Zn(2+)</name>
        <dbReference type="ChEBI" id="CHEBI:29105"/>
        <label>2</label>
    </ligand>
</feature>
<feature type="binding site" evidence="2">
    <location>
        <position position="104"/>
    </location>
    <ligand>
        <name>Zn(2+)</name>
        <dbReference type="ChEBI" id="CHEBI:29105"/>
        <label>2</label>
    </ligand>
</feature>
<dbReference type="Proteomes" id="UP000182985">
    <property type="component" value="Unassembled WGS sequence"/>
</dbReference>
<reference evidence="3 4" key="1">
    <citation type="submission" date="2016-10" db="EMBL/GenBank/DDBJ databases">
        <title>The Draft Genome Sequence of the Potato Rhizosphere Bacteria Ochrobactrum sp. IPA7.2.</title>
        <authorList>
            <person name="Gogoleva N.E."/>
            <person name="Khlopko Y.A."/>
            <person name="Burygin G.L."/>
            <person name="Plotnikov A.O."/>
        </authorList>
    </citation>
    <scope>NUCLEOTIDE SEQUENCE [LARGE SCALE GENOMIC DNA]</scope>
    <source>
        <strain evidence="3 4">IPA7.2</strain>
    </source>
</reference>
<feature type="binding site" evidence="2">
    <location>
        <position position="8"/>
    </location>
    <ligand>
        <name>Zn(2+)</name>
        <dbReference type="ChEBI" id="CHEBI:29105"/>
        <label>2</label>
    </ligand>
</feature>
<feature type="binding site" evidence="2">
    <location>
        <position position="60"/>
    </location>
    <ligand>
        <name>Zn(2+)</name>
        <dbReference type="ChEBI" id="CHEBI:29105"/>
        <label>2</label>
    </ligand>
</feature>
<sequence>MRVYISADIEGVAGVVAPAQGQAGHAEYEKARILMTEEVNAVVEGLVEAGATEILVNDSHGPMTNILPSLLHSAADLLLGKPKPMNMACGLTAEFDLFLMVGHHSMAGKGGVLAHTTNGFAFREVRINNLPYGEPGIYGAYAGELGVPVGLVSGDDCTRDENIGFFPDAEFVVVKQSFGHRAARQVSVQRARAMLREGAIRAVREAGSKKAFRLNGPYKTEFLMSNAALADQMAILPPARRVDAVTVGFDCVTMAEVVGWMTALSAMSFALR</sequence>
<comment type="caution">
    <text evidence="3">The sequence shown here is derived from an EMBL/GenBank/DDBJ whole genome shotgun (WGS) entry which is preliminary data.</text>
</comment>